<dbReference type="FunFam" id="3.30.565.10:FF:000010">
    <property type="entry name" value="Sensor histidine kinase RcsC"/>
    <property type="match status" value="1"/>
</dbReference>
<dbReference type="Pfam" id="PF00072">
    <property type="entry name" value="Response_reg"/>
    <property type="match status" value="1"/>
</dbReference>
<protein>
    <recommendedName>
        <fullName evidence="2">histidine kinase</fullName>
        <ecNumber evidence="2">2.7.13.3</ecNumber>
    </recommendedName>
</protein>
<evidence type="ECO:0000256" key="2">
    <source>
        <dbReference type="ARBA" id="ARBA00012438"/>
    </source>
</evidence>
<evidence type="ECO:0000256" key="6">
    <source>
        <dbReference type="ARBA" id="ARBA00023012"/>
    </source>
</evidence>
<dbReference type="GO" id="GO:0009927">
    <property type="term" value="F:histidine phosphotransfer kinase activity"/>
    <property type="evidence" value="ECO:0007669"/>
    <property type="project" value="TreeGrafter"/>
</dbReference>
<dbReference type="CDD" id="cd16922">
    <property type="entry name" value="HATPase_EvgS-ArcB-TorS-like"/>
    <property type="match status" value="1"/>
</dbReference>
<proteinExistence type="predicted"/>
<dbReference type="GeneID" id="58226912"/>
<feature type="domain" description="Histidine kinase" evidence="8">
    <location>
        <begin position="308"/>
        <end position="528"/>
    </location>
</feature>
<dbReference type="InterPro" id="IPR000014">
    <property type="entry name" value="PAS"/>
</dbReference>
<dbReference type="Pfam" id="PF08447">
    <property type="entry name" value="PAS_3"/>
    <property type="match status" value="1"/>
</dbReference>
<dbReference type="InterPro" id="IPR001789">
    <property type="entry name" value="Sig_transdc_resp-reg_receiver"/>
</dbReference>
<evidence type="ECO:0000256" key="4">
    <source>
        <dbReference type="ARBA" id="ARBA00022679"/>
    </source>
</evidence>
<evidence type="ECO:0000256" key="1">
    <source>
        <dbReference type="ARBA" id="ARBA00000085"/>
    </source>
</evidence>
<dbReference type="SMART" id="SM00387">
    <property type="entry name" value="HATPase_c"/>
    <property type="match status" value="1"/>
</dbReference>
<keyword evidence="5" id="KW-0418">Kinase</keyword>
<dbReference type="PRINTS" id="PR00344">
    <property type="entry name" value="BCTRLSENSOR"/>
</dbReference>
<dbReference type="InterPro" id="IPR003594">
    <property type="entry name" value="HATPase_dom"/>
</dbReference>
<evidence type="ECO:0000256" key="3">
    <source>
        <dbReference type="ARBA" id="ARBA00022553"/>
    </source>
</evidence>
<evidence type="ECO:0000256" key="5">
    <source>
        <dbReference type="ARBA" id="ARBA00022777"/>
    </source>
</evidence>
<dbReference type="PROSITE" id="PS50109">
    <property type="entry name" value="HIS_KIN"/>
    <property type="match status" value="1"/>
</dbReference>
<dbReference type="NCBIfam" id="TIGR00229">
    <property type="entry name" value="sensory_box"/>
    <property type="match status" value="1"/>
</dbReference>
<dbReference type="SUPFAM" id="SSF55874">
    <property type="entry name" value="ATPase domain of HSP90 chaperone/DNA topoisomerase II/histidine kinase"/>
    <property type="match status" value="1"/>
</dbReference>
<dbReference type="AlphaFoldDB" id="A0A0F4Q454"/>
<dbReference type="SMART" id="SM00388">
    <property type="entry name" value="HisKA"/>
    <property type="match status" value="1"/>
</dbReference>
<evidence type="ECO:0000256" key="7">
    <source>
        <dbReference type="PROSITE-ProRule" id="PRU00169"/>
    </source>
</evidence>
<dbReference type="SUPFAM" id="SSF52172">
    <property type="entry name" value="CheY-like"/>
    <property type="match status" value="1"/>
</dbReference>
<gene>
    <name evidence="10" type="ORF">TW72_00220</name>
</gene>
<comment type="catalytic activity">
    <reaction evidence="1">
        <text>ATP + protein L-histidine = ADP + protein N-phospho-L-histidine.</text>
        <dbReference type="EC" id="2.7.13.3"/>
    </reaction>
</comment>
<accession>A0A0F4Q454</accession>
<dbReference type="PANTHER" id="PTHR43047:SF72">
    <property type="entry name" value="OSMOSENSING HISTIDINE PROTEIN KINASE SLN1"/>
    <property type="match status" value="1"/>
</dbReference>
<name>A0A0F4Q454_9GAMM</name>
<dbReference type="PROSITE" id="PS50110">
    <property type="entry name" value="RESPONSE_REGULATORY"/>
    <property type="match status" value="1"/>
</dbReference>
<reference evidence="10 11" key="1">
    <citation type="journal article" date="2015" name="BMC Genomics">
        <title>Genome mining reveals unlocked bioactive potential of marine Gram-negative bacteria.</title>
        <authorList>
            <person name="Machado H."/>
            <person name="Sonnenschein E.C."/>
            <person name="Melchiorsen J."/>
            <person name="Gram L."/>
        </authorList>
    </citation>
    <scope>NUCLEOTIDE SEQUENCE [LARGE SCALE GENOMIC DNA]</scope>
    <source>
        <strain evidence="10 11">S3137</strain>
    </source>
</reference>
<evidence type="ECO:0000313" key="11">
    <source>
        <dbReference type="Proteomes" id="UP000033664"/>
    </source>
</evidence>
<dbReference type="InterPro" id="IPR029016">
    <property type="entry name" value="GAF-like_dom_sf"/>
</dbReference>
<dbReference type="PANTHER" id="PTHR43047">
    <property type="entry name" value="TWO-COMPONENT HISTIDINE PROTEIN KINASE"/>
    <property type="match status" value="1"/>
</dbReference>
<dbReference type="SUPFAM" id="SSF55785">
    <property type="entry name" value="PYP-like sensor domain (PAS domain)"/>
    <property type="match status" value="1"/>
</dbReference>
<dbReference type="SUPFAM" id="SSF47384">
    <property type="entry name" value="Homodimeric domain of signal transducing histidine kinase"/>
    <property type="match status" value="1"/>
</dbReference>
<dbReference type="CDD" id="cd00082">
    <property type="entry name" value="HisKA"/>
    <property type="match status" value="1"/>
</dbReference>
<keyword evidence="3 7" id="KW-0597">Phosphoprotein</keyword>
<dbReference type="InterPro" id="IPR003018">
    <property type="entry name" value="GAF"/>
</dbReference>
<organism evidence="10 11">
    <name type="scientific">Pseudoalteromonas ruthenica</name>
    <dbReference type="NCBI Taxonomy" id="151081"/>
    <lineage>
        <taxon>Bacteria</taxon>
        <taxon>Pseudomonadati</taxon>
        <taxon>Pseudomonadota</taxon>
        <taxon>Gammaproteobacteria</taxon>
        <taxon>Alteromonadales</taxon>
        <taxon>Pseudoalteromonadaceae</taxon>
        <taxon>Pseudoalteromonas</taxon>
    </lineage>
</organism>
<dbReference type="Pfam" id="PF00512">
    <property type="entry name" value="HisKA"/>
    <property type="match status" value="1"/>
</dbReference>
<dbReference type="GO" id="GO:0000155">
    <property type="term" value="F:phosphorelay sensor kinase activity"/>
    <property type="evidence" value="ECO:0007669"/>
    <property type="project" value="InterPro"/>
</dbReference>
<dbReference type="SMART" id="SM00448">
    <property type="entry name" value="REC"/>
    <property type="match status" value="1"/>
</dbReference>
<dbReference type="OrthoDB" id="9810730at2"/>
<dbReference type="Gene3D" id="3.40.50.2300">
    <property type="match status" value="1"/>
</dbReference>
<comment type="caution">
    <text evidence="10">The sequence shown here is derived from an EMBL/GenBank/DDBJ whole genome shotgun (WGS) entry which is preliminary data.</text>
</comment>
<dbReference type="CDD" id="cd17546">
    <property type="entry name" value="REC_hyHK_CKI1_RcsC-like"/>
    <property type="match status" value="1"/>
</dbReference>
<dbReference type="InterPro" id="IPR004358">
    <property type="entry name" value="Sig_transdc_His_kin-like_C"/>
</dbReference>
<keyword evidence="4" id="KW-0808">Transferase</keyword>
<dbReference type="InterPro" id="IPR013655">
    <property type="entry name" value="PAS_fold_3"/>
</dbReference>
<dbReference type="InterPro" id="IPR011006">
    <property type="entry name" value="CheY-like_superfamily"/>
</dbReference>
<dbReference type="Proteomes" id="UP000033664">
    <property type="component" value="Unassembled WGS sequence"/>
</dbReference>
<keyword evidence="11" id="KW-1185">Reference proteome</keyword>
<dbReference type="Pfam" id="PF01590">
    <property type="entry name" value="GAF"/>
    <property type="match status" value="1"/>
</dbReference>
<evidence type="ECO:0000259" key="9">
    <source>
        <dbReference type="PROSITE" id="PS50110"/>
    </source>
</evidence>
<keyword evidence="6" id="KW-0902">Two-component regulatory system</keyword>
<dbReference type="Gene3D" id="3.30.450.40">
    <property type="match status" value="1"/>
</dbReference>
<dbReference type="InterPro" id="IPR036890">
    <property type="entry name" value="HATPase_C_sf"/>
</dbReference>
<evidence type="ECO:0000313" key="10">
    <source>
        <dbReference type="EMBL" id="KJZ02150.1"/>
    </source>
</evidence>
<dbReference type="InterPro" id="IPR005467">
    <property type="entry name" value="His_kinase_dom"/>
</dbReference>
<feature type="domain" description="Response regulatory" evidence="9">
    <location>
        <begin position="550"/>
        <end position="667"/>
    </location>
</feature>
<feature type="modified residue" description="4-aspartylphosphate" evidence="7">
    <location>
        <position position="601"/>
    </location>
</feature>
<evidence type="ECO:0000259" key="8">
    <source>
        <dbReference type="PROSITE" id="PS50109"/>
    </source>
</evidence>
<dbReference type="Pfam" id="PF02518">
    <property type="entry name" value="HATPase_c"/>
    <property type="match status" value="1"/>
</dbReference>
<dbReference type="Gene3D" id="3.30.450.20">
    <property type="entry name" value="PAS domain"/>
    <property type="match status" value="1"/>
</dbReference>
<sequence>MSTLARLHQITSDQQLSFFEKVHRLMRFGLDEFALDIAIVSRIDGKDYIVEHVITPDDSLAVGTHFNLGETYCTHTLHAKSALAFEQAGNSDIATHPCYINFQLESYIGAPIEVAGRVYGTINFSSPNIHHQAFTREQLDYVTLLGQWIGIEIARYQDIQALRLQHQSLKAMSELALIGAWEVDLVRDSLYWSKQTKVIHGVADDFQPTLSEALSFYVPTERDKIEQHINHAIAEHQPWSCEVALTARDGQQKWVAIKGKPECEQGQCVRINGAIQDITDIVNTRQALAQQREQAEHLLSTRSAFLAKISHELRTPINGINGMLLAMQGEEDLQVISQRVELALSGADTLVRLVNDVLDYSKIDAGQMHLEHQDLNVGLLLNDVISVYQPLCAQKGITLNHQFDVSNEAWVKADGMRIKQILTNLLSNALKFTHQGSITLSAQLVESNTGYTLKAQVVDTGVGMNEQVQKALFTPFTQGGSHIAREFGGTGLGLSIVYELCRLMDGHVEVESEPDQGSQFAFTIKLAKGEPIATQLRSLPDTQGINPGLRILVVDDNQMNRVVMKALLGKLGLNADFAEHGEQAVELVGNTQDGYDVVFMDCVMPVLDGFGATAQIRGNADIKQPHIIALTANISELDKKRCLEAGMDSFIGKPVGFTQITDALHGR</sequence>
<dbReference type="EMBL" id="JXXZ01000001">
    <property type="protein sequence ID" value="KJZ02150.1"/>
    <property type="molecule type" value="Genomic_DNA"/>
</dbReference>
<dbReference type="EC" id="2.7.13.3" evidence="2"/>
<dbReference type="InterPro" id="IPR003661">
    <property type="entry name" value="HisK_dim/P_dom"/>
</dbReference>
<dbReference type="GO" id="GO:0005886">
    <property type="term" value="C:plasma membrane"/>
    <property type="evidence" value="ECO:0007669"/>
    <property type="project" value="TreeGrafter"/>
</dbReference>
<dbReference type="PATRIC" id="fig|151081.8.peg.1223"/>
<dbReference type="InterPro" id="IPR036097">
    <property type="entry name" value="HisK_dim/P_sf"/>
</dbReference>
<dbReference type="InterPro" id="IPR035965">
    <property type="entry name" value="PAS-like_dom_sf"/>
</dbReference>
<dbReference type="Gene3D" id="1.10.287.130">
    <property type="match status" value="1"/>
</dbReference>
<dbReference type="Gene3D" id="3.30.565.10">
    <property type="entry name" value="Histidine kinase-like ATPase, C-terminal domain"/>
    <property type="match status" value="1"/>
</dbReference>
<dbReference type="eggNOG" id="COG2205">
    <property type="taxonomic scope" value="Bacteria"/>
</dbReference>
<dbReference type="RefSeq" id="WP_045978905.1">
    <property type="nucleotide sequence ID" value="NZ_JXXY01000005.1"/>
</dbReference>
<dbReference type="SUPFAM" id="SSF55781">
    <property type="entry name" value="GAF domain-like"/>
    <property type="match status" value="1"/>
</dbReference>